<dbReference type="Proteomes" id="UP000499080">
    <property type="component" value="Unassembled WGS sequence"/>
</dbReference>
<keyword evidence="2" id="KW-1185">Reference proteome</keyword>
<dbReference type="EMBL" id="BGPR01000248">
    <property type="protein sequence ID" value="GBM07869.1"/>
    <property type="molecule type" value="Genomic_DNA"/>
</dbReference>
<gene>
    <name evidence="1" type="ORF">AVEN_96488_1</name>
</gene>
<evidence type="ECO:0000313" key="2">
    <source>
        <dbReference type="Proteomes" id="UP000499080"/>
    </source>
</evidence>
<reference evidence="1 2" key="1">
    <citation type="journal article" date="2019" name="Sci. Rep.">
        <title>Orb-weaving spider Araneus ventricosus genome elucidates the spidroin gene catalogue.</title>
        <authorList>
            <person name="Kono N."/>
            <person name="Nakamura H."/>
            <person name="Ohtoshi R."/>
            <person name="Moran D.A.P."/>
            <person name="Shinohara A."/>
            <person name="Yoshida Y."/>
            <person name="Fujiwara M."/>
            <person name="Mori M."/>
            <person name="Tomita M."/>
            <person name="Arakawa K."/>
        </authorList>
    </citation>
    <scope>NUCLEOTIDE SEQUENCE [LARGE SCALE GENOMIC DNA]</scope>
</reference>
<organism evidence="1 2">
    <name type="scientific">Araneus ventricosus</name>
    <name type="common">Orbweaver spider</name>
    <name type="synonym">Epeira ventricosa</name>
    <dbReference type="NCBI Taxonomy" id="182803"/>
    <lineage>
        <taxon>Eukaryota</taxon>
        <taxon>Metazoa</taxon>
        <taxon>Ecdysozoa</taxon>
        <taxon>Arthropoda</taxon>
        <taxon>Chelicerata</taxon>
        <taxon>Arachnida</taxon>
        <taxon>Araneae</taxon>
        <taxon>Araneomorphae</taxon>
        <taxon>Entelegynae</taxon>
        <taxon>Araneoidea</taxon>
        <taxon>Araneidae</taxon>
        <taxon>Araneus</taxon>
    </lineage>
</organism>
<comment type="caution">
    <text evidence="1">The sequence shown here is derived from an EMBL/GenBank/DDBJ whole genome shotgun (WGS) entry which is preliminary data.</text>
</comment>
<proteinExistence type="predicted"/>
<accession>A0A4Y2CUV2</accession>
<dbReference type="AlphaFoldDB" id="A0A4Y2CUV2"/>
<dbReference type="OrthoDB" id="7464755at2759"/>
<protein>
    <submittedName>
        <fullName evidence="1">Uncharacterized protein</fullName>
    </submittedName>
</protein>
<name>A0A4Y2CUV2_ARAVE</name>
<sequence>MKENKNREKFIQNAESSLFDISAYKCKILDYCTCEKNRKVPKRGVMFLHDQRTVREVCIGNIVKQTSKALTKTLARKRAACSSTFVPGPSTSGVQSIMLLKSSEDSLCDRFEESDWNEVEFERTSTPDTCKRISFSHIASAAFRTGVSERDVALIASAVLQDAGLVTGDKNLIVDKNKIRREKKKLGEKLQEEENLDGLKIKSVFFDGRRDKMLFIKTKGQAT</sequence>
<evidence type="ECO:0000313" key="1">
    <source>
        <dbReference type="EMBL" id="GBM07869.1"/>
    </source>
</evidence>